<dbReference type="EMBL" id="CAJVQC010012122">
    <property type="protein sequence ID" value="CAG8634993.1"/>
    <property type="molecule type" value="Genomic_DNA"/>
</dbReference>
<gene>
    <name evidence="1" type="ORF">RPERSI_LOCUS7257</name>
</gene>
<proteinExistence type="predicted"/>
<evidence type="ECO:0000313" key="1">
    <source>
        <dbReference type="EMBL" id="CAG8634993.1"/>
    </source>
</evidence>
<protein>
    <submittedName>
        <fullName evidence="1">1715_t:CDS:1</fullName>
    </submittedName>
</protein>
<keyword evidence="2" id="KW-1185">Reference proteome</keyword>
<feature type="non-terminal residue" evidence="1">
    <location>
        <position position="78"/>
    </location>
</feature>
<name>A0ACA9N5S9_9GLOM</name>
<organism evidence="1 2">
    <name type="scientific">Racocetra persica</name>
    <dbReference type="NCBI Taxonomy" id="160502"/>
    <lineage>
        <taxon>Eukaryota</taxon>
        <taxon>Fungi</taxon>
        <taxon>Fungi incertae sedis</taxon>
        <taxon>Mucoromycota</taxon>
        <taxon>Glomeromycotina</taxon>
        <taxon>Glomeromycetes</taxon>
        <taxon>Diversisporales</taxon>
        <taxon>Gigasporaceae</taxon>
        <taxon>Racocetra</taxon>
    </lineage>
</organism>
<evidence type="ECO:0000313" key="2">
    <source>
        <dbReference type="Proteomes" id="UP000789920"/>
    </source>
</evidence>
<accession>A0ACA9N5S9</accession>
<comment type="caution">
    <text evidence="1">The sequence shown here is derived from an EMBL/GenBank/DDBJ whole genome shotgun (WGS) entry which is preliminary data.</text>
</comment>
<sequence>LSSTSSLLRFSGSNKSVIYKNSSKDRKFKKQNLNKTCNICDTNKTGETDNISETNDTNKTNDISKTDNTSKSSNIGKT</sequence>
<feature type="non-terminal residue" evidence="1">
    <location>
        <position position="1"/>
    </location>
</feature>
<dbReference type="Proteomes" id="UP000789920">
    <property type="component" value="Unassembled WGS sequence"/>
</dbReference>
<reference evidence="1" key="1">
    <citation type="submission" date="2021-06" db="EMBL/GenBank/DDBJ databases">
        <authorList>
            <person name="Kallberg Y."/>
            <person name="Tangrot J."/>
            <person name="Rosling A."/>
        </authorList>
    </citation>
    <scope>NUCLEOTIDE SEQUENCE</scope>
    <source>
        <strain evidence="1">MA461A</strain>
    </source>
</reference>